<protein>
    <submittedName>
        <fullName evidence="1">Unannotated protein</fullName>
    </submittedName>
</protein>
<dbReference type="AlphaFoldDB" id="A0A6J6TNH5"/>
<dbReference type="EMBL" id="CAEZYQ010000013">
    <property type="protein sequence ID" value="CAB4748638.1"/>
    <property type="molecule type" value="Genomic_DNA"/>
</dbReference>
<name>A0A6J6TNH5_9ZZZZ</name>
<organism evidence="1">
    <name type="scientific">freshwater metagenome</name>
    <dbReference type="NCBI Taxonomy" id="449393"/>
    <lineage>
        <taxon>unclassified sequences</taxon>
        <taxon>metagenomes</taxon>
        <taxon>ecological metagenomes</taxon>
    </lineage>
</organism>
<proteinExistence type="predicted"/>
<gene>
    <name evidence="1" type="ORF">UFOPK2761_01828</name>
</gene>
<reference evidence="1" key="1">
    <citation type="submission" date="2020-05" db="EMBL/GenBank/DDBJ databases">
        <authorList>
            <person name="Chiriac C."/>
            <person name="Salcher M."/>
            <person name="Ghai R."/>
            <person name="Kavagutti S V."/>
        </authorList>
    </citation>
    <scope>NUCLEOTIDE SEQUENCE</scope>
</reference>
<evidence type="ECO:0000313" key="1">
    <source>
        <dbReference type="EMBL" id="CAB4748638.1"/>
    </source>
</evidence>
<accession>A0A6J6TNH5</accession>
<sequence>MFDLPAPPDVSDSVRAAVRSVLDALLEPGELDDWSIGWEQDRDGAWRLVVDVCAGGESHRGFVHEWGARYPVEAGLDVFTDGFEDFISESRFAWGQQRELRPRLWECA</sequence>